<feature type="transmembrane region" description="Helical" evidence="1">
    <location>
        <begin position="9"/>
        <end position="28"/>
    </location>
</feature>
<dbReference type="AlphaFoldDB" id="A0A315XZD3"/>
<evidence type="ECO:0000313" key="3">
    <source>
        <dbReference type="Proteomes" id="UP000245720"/>
    </source>
</evidence>
<comment type="caution">
    <text evidence="2">The sequence shown here is derived from an EMBL/GenBank/DDBJ whole genome shotgun (WGS) entry which is preliminary data.</text>
</comment>
<feature type="transmembrane region" description="Helical" evidence="1">
    <location>
        <begin position="76"/>
        <end position="100"/>
    </location>
</feature>
<dbReference type="RefSeq" id="WP_109726390.1">
    <property type="nucleotide sequence ID" value="NZ_QGDI01000005.1"/>
</dbReference>
<name>A0A315XZD3_RUMFL</name>
<dbReference type="Proteomes" id="UP000245720">
    <property type="component" value="Unassembled WGS sequence"/>
</dbReference>
<feature type="transmembrane region" description="Helical" evidence="1">
    <location>
        <begin position="34"/>
        <end position="55"/>
    </location>
</feature>
<gene>
    <name evidence="2" type="ORF">IE37_01608</name>
</gene>
<accession>A0A315XZD3</accession>
<dbReference type="OrthoDB" id="1821792at2"/>
<keyword evidence="1" id="KW-0812">Transmembrane</keyword>
<sequence>MRSKTIKAVVRYIAAQLLCLFVNIMLAALKGGVFRAICLVCTAAVLVCILADLGIKEAAADLKSERISGKPIPMTGMLCAAAAVTLFPAVNRIVLFISALGGGFEFYGIFKLLEPSFLQLCNFIEPSALSANLSAAELTALLPTAAVPGAALLLSYIIARKKHIKSTGF</sequence>
<keyword evidence="1" id="KW-0472">Membrane</keyword>
<evidence type="ECO:0000256" key="1">
    <source>
        <dbReference type="SAM" id="Phobius"/>
    </source>
</evidence>
<evidence type="ECO:0000313" key="2">
    <source>
        <dbReference type="EMBL" id="PWJ13109.1"/>
    </source>
</evidence>
<protein>
    <submittedName>
        <fullName evidence="2">Uncharacterized protein</fullName>
    </submittedName>
</protein>
<organism evidence="2 3">
    <name type="scientific">Ruminococcus flavefaciens</name>
    <dbReference type="NCBI Taxonomy" id="1265"/>
    <lineage>
        <taxon>Bacteria</taxon>
        <taxon>Bacillati</taxon>
        <taxon>Bacillota</taxon>
        <taxon>Clostridia</taxon>
        <taxon>Eubacteriales</taxon>
        <taxon>Oscillospiraceae</taxon>
        <taxon>Ruminococcus</taxon>
    </lineage>
</organism>
<keyword evidence="1" id="KW-1133">Transmembrane helix</keyword>
<proteinExistence type="predicted"/>
<feature type="transmembrane region" description="Helical" evidence="1">
    <location>
        <begin position="140"/>
        <end position="159"/>
    </location>
</feature>
<dbReference type="EMBL" id="QGDI01000005">
    <property type="protein sequence ID" value="PWJ13109.1"/>
    <property type="molecule type" value="Genomic_DNA"/>
</dbReference>
<reference evidence="2 3" key="1">
    <citation type="submission" date="2018-05" db="EMBL/GenBank/DDBJ databases">
        <title>The Hungate 1000. A catalogue of reference genomes from the rumen microbiome.</title>
        <authorList>
            <person name="Kelly W."/>
        </authorList>
    </citation>
    <scope>NUCLEOTIDE SEQUENCE [LARGE SCALE GENOMIC DNA]</scope>
    <source>
        <strain evidence="2 3">SAb67</strain>
    </source>
</reference>